<comment type="caution">
    <text evidence="1">The sequence shown here is derived from an EMBL/GenBank/DDBJ whole genome shotgun (WGS) entry which is preliminary data.</text>
</comment>
<protein>
    <submittedName>
        <fullName evidence="1">Uncharacterized protein</fullName>
    </submittedName>
</protein>
<dbReference type="OrthoDB" id="1100857at2"/>
<evidence type="ECO:0000313" key="2">
    <source>
        <dbReference type="Proteomes" id="UP000239872"/>
    </source>
</evidence>
<evidence type="ECO:0000313" key="1">
    <source>
        <dbReference type="EMBL" id="PQJ10576.1"/>
    </source>
</evidence>
<reference evidence="1 2" key="1">
    <citation type="submission" date="2018-01" db="EMBL/GenBank/DDBJ databases">
        <title>A novel member of the phylum Bacteroidetes isolated from glacier ice.</title>
        <authorList>
            <person name="Liu Q."/>
            <person name="Xin Y.-H."/>
        </authorList>
    </citation>
    <scope>NUCLEOTIDE SEQUENCE [LARGE SCALE GENOMIC DNA]</scope>
    <source>
        <strain evidence="1 2">RB1R16</strain>
    </source>
</reference>
<dbReference type="RefSeq" id="WP_105039304.1">
    <property type="nucleotide sequence ID" value="NZ_PPSL01000003.1"/>
</dbReference>
<sequence length="278" mass="33236">MNNSRGLLYPALHKFYNALSSLEKFEKGTNFFDNISYFDNFFSEYRNVTFVLQKSLSHTEFKATYENFRDEYLVNNVCRWLIDKRNEVLKQQPFDLEKRIVITIYSEQDPVSLPELIFTIDNDVEYSTIIESLRKTFIDTKQLEVMFSAEFSFYENGHIEDLYDNLISGINHMDSFLKAMREVLNEDCELSNELAKKIEQLNFSRVPKNMLFIDDYVFYCKKNRFERASRVELRVDSDKTKSPIENFNKLYPEGDLYDKFELMHLVIFQMQKNYYPPA</sequence>
<organism evidence="1 2">
    <name type="scientific">Flavipsychrobacter stenotrophus</name>
    <dbReference type="NCBI Taxonomy" id="2077091"/>
    <lineage>
        <taxon>Bacteria</taxon>
        <taxon>Pseudomonadati</taxon>
        <taxon>Bacteroidota</taxon>
        <taxon>Chitinophagia</taxon>
        <taxon>Chitinophagales</taxon>
        <taxon>Chitinophagaceae</taxon>
        <taxon>Flavipsychrobacter</taxon>
    </lineage>
</organism>
<dbReference type="AlphaFoldDB" id="A0A2S7SVL6"/>
<keyword evidence="2" id="KW-1185">Reference proteome</keyword>
<gene>
    <name evidence="1" type="ORF">CJD36_011420</name>
</gene>
<accession>A0A2S7SVL6</accession>
<dbReference type="EMBL" id="PPSL01000003">
    <property type="protein sequence ID" value="PQJ10576.1"/>
    <property type="molecule type" value="Genomic_DNA"/>
</dbReference>
<name>A0A2S7SVL6_9BACT</name>
<proteinExistence type="predicted"/>
<dbReference type="Proteomes" id="UP000239872">
    <property type="component" value="Unassembled WGS sequence"/>
</dbReference>